<accession>A0A9W4IW05</accession>
<protein>
    <submittedName>
        <fullName evidence="1">Uncharacterized protein</fullName>
    </submittedName>
</protein>
<reference evidence="1" key="1">
    <citation type="submission" date="2021-07" db="EMBL/GenBank/DDBJ databases">
        <authorList>
            <person name="Branca A.L. A."/>
        </authorList>
    </citation>
    <scope>NUCLEOTIDE SEQUENCE</scope>
</reference>
<dbReference type="Proteomes" id="UP001152646">
    <property type="component" value="Unassembled WGS sequence"/>
</dbReference>
<comment type="caution">
    <text evidence="1">The sequence shown here is derived from an EMBL/GenBank/DDBJ whole genome shotgun (WGS) entry which is preliminary data.</text>
</comment>
<dbReference type="Gene3D" id="3.90.1150.10">
    <property type="entry name" value="Aspartate Aminotransferase, domain 1"/>
    <property type="match status" value="1"/>
</dbReference>
<name>A0A9W4IW05_9EURO</name>
<sequence>MNAEIERVCPKRDYRFYETQGNDPLPAAAGDKVLEIVVFNGLVAHSHVMGQILHDRLNARKTTDQVWLGNIGRGVCNNSRHFACARLIGYSELFFGAPWKIQ</sequence>
<dbReference type="EMBL" id="CAJVPA010000155">
    <property type="protein sequence ID" value="CAG8363891.1"/>
    <property type="molecule type" value="Genomic_DNA"/>
</dbReference>
<evidence type="ECO:0000313" key="2">
    <source>
        <dbReference type="Proteomes" id="UP001152646"/>
    </source>
</evidence>
<proteinExistence type="predicted"/>
<dbReference type="SUPFAM" id="SSF53383">
    <property type="entry name" value="PLP-dependent transferases"/>
    <property type="match status" value="1"/>
</dbReference>
<dbReference type="InterPro" id="IPR015422">
    <property type="entry name" value="PyrdxlP-dep_Trfase_small"/>
</dbReference>
<gene>
    <name evidence="1" type="ORF">PSALAMII_LOCUS4153</name>
</gene>
<dbReference type="AlphaFoldDB" id="A0A9W4IW05"/>
<dbReference type="InterPro" id="IPR015424">
    <property type="entry name" value="PyrdxlP-dep_Trfase"/>
</dbReference>
<dbReference type="OrthoDB" id="4346952at2759"/>
<evidence type="ECO:0000313" key="1">
    <source>
        <dbReference type="EMBL" id="CAG8363891.1"/>
    </source>
</evidence>
<organism evidence="1 2">
    <name type="scientific">Penicillium salamii</name>
    <dbReference type="NCBI Taxonomy" id="1612424"/>
    <lineage>
        <taxon>Eukaryota</taxon>
        <taxon>Fungi</taxon>
        <taxon>Dikarya</taxon>
        <taxon>Ascomycota</taxon>
        <taxon>Pezizomycotina</taxon>
        <taxon>Eurotiomycetes</taxon>
        <taxon>Eurotiomycetidae</taxon>
        <taxon>Eurotiales</taxon>
        <taxon>Aspergillaceae</taxon>
        <taxon>Penicillium</taxon>
    </lineage>
</organism>